<evidence type="ECO:0000313" key="17">
    <source>
        <dbReference type="Proteomes" id="UP001381693"/>
    </source>
</evidence>
<dbReference type="PRINTS" id="PR00205">
    <property type="entry name" value="CADHERIN"/>
</dbReference>
<keyword evidence="8" id="KW-0472">Membrane</keyword>
<dbReference type="Proteomes" id="UP001381693">
    <property type="component" value="Unassembled WGS sequence"/>
</dbReference>
<dbReference type="InterPro" id="IPR013320">
    <property type="entry name" value="ConA-like_dom_sf"/>
</dbReference>
<dbReference type="PROSITE" id="PS01186">
    <property type="entry name" value="EGF_2"/>
    <property type="match status" value="1"/>
</dbReference>
<comment type="caution">
    <text evidence="16">The sequence shown here is derived from an EMBL/GenBank/DDBJ whole genome shotgun (WGS) entry which is preliminary data.</text>
</comment>
<dbReference type="CDD" id="cd11304">
    <property type="entry name" value="Cadherin_repeat"/>
    <property type="match status" value="5"/>
</dbReference>
<dbReference type="Gene3D" id="2.60.120.200">
    <property type="match status" value="2"/>
</dbReference>
<dbReference type="FunFam" id="2.60.40.60:FF:000039">
    <property type="entry name" value="FAT atypical cadherin 3"/>
    <property type="match status" value="1"/>
</dbReference>
<keyword evidence="6" id="KW-0130">Cell adhesion</keyword>
<dbReference type="GO" id="GO:0001736">
    <property type="term" value="P:establishment of planar polarity"/>
    <property type="evidence" value="ECO:0007669"/>
    <property type="project" value="UniProtKB-ARBA"/>
</dbReference>
<comment type="caution">
    <text evidence="12">Lacks conserved residue(s) required for the propagation of feature annotation.</text>
</comment>
<keyword evidence="5 11" id="KW-0106">Calcium</keyword>
<dbReference type="GO" id="GO:0007156">
    <property type="term" value="P:homophilic cell adhesion via plasma membrane adhesion molecules"/>
    <property type="evidence" value="ECO:0007669"/>
    <property type="project" value="InterPro"/>
</dbReference>
<evidence type="ECO:0000259" key="13">
    <source>
        <dbReference type="PROSITE" id="PS50025"/>
    </source>
</evidence>
<evidence type="ECO:0000256" key="11">
    <source>
        <dbReference type="PROSITE-ProRule" id="PRU00043"/>
    </source>
</evidence>
<dbReference type="GO" id="GO:0048513">
    <property type="term" value="P:animal organ development"/>
    <property type="evidence" value="ECO:0007669"/>
    <property type="project" value="UniProtKB-ARBA"/>
</dbReference>
<evidence type="ECO:0000259" key="15">
    <source>
        <dbReference type="PROSITE" id="PS50268"/>
    </source>
</evidence>
<feature type="domain" description="EGF-like" evidence="14">
    <location>
        <begin position="903"/>
        <end position="939"/>
    </location>
</feature>
<accession>A0AAN8XFX9</accession>
<gene>
    <name evidence="16" type="primary">hmr-1_10</name>
    <name evidence="16" type="ORF">SK128_023120</name>
</gene>
<feature type="domain" description="Laminin G" evidence="13">
    <location>
        <begin position="690"/>
        <end position="894"/>
    </location>
</feature>
<name>A0AAN8XFX9_HALRR</name>
<dbReference type="GO" id="GO:0008013">
    <property type="term" value="F:beta-catenin binding"/>
    <property type="evidence" value="ECO:0007669"/>
    <property type="project" value="TreeGrafter"/>
</dbReference>
<dbReference type="SMART" id="SM00181">
    <property type="entry name" value="EGF"/>
    <property type="match status" value="2"/>
</dbReference>
<dbReference type="GO" id="GO:0016342">
    <property type="term" value="C:catenin complex"/>
    <property type="evidence" value="ECO:0007669"/>
    <property type="project" value="TreeGrafter"/>
</dbReference>
<keyword evidence="17" id="KW-1185">Reference proteome</keyword>
<evidence type="ECO:0000256" key="3">
    <source>
        <dbReference type="ARBA" id="ARBA00022692"/>
    </source>
</evidence>
<feature type="domain" description="EGF-like" evidence="14">
    <location>
        <begin position="653"/>
        <end position="689"/>
    </location>
</feature>
<keyword evidence="9 12" id="KW-1015">Disulfide bond</keyword>
<dbReference type="InterPro" id="IPR001791">
    <property type="entry name" value="Laminin_G"/>
</dbReference>
<dbReference type="GO" id="GO:0031175">
    <property type="term" value="P:neuron projection development"/>
    <property type="evidence" value="ECO:0007669"/>
    <property type="project" value="TreeGrafter"/>
</dbReference>
<protein>
    <submittedName>
        <fullName evidence="16">Cadherin</fullName>
    </submittedName>
</protein>
<dbReference type="AlphaFoldDB" id="A0AAN8XFX9"/>
<evidence type="ECO:0000259" key="14">
    <source>
        <dbReference type="PROSITE" id="PS50026"/>
    </source>
</evidence>
<dbReference type="SMART" id="SM00282">
    <property type="entry name" value="LamG"/>
    <property type="match status" value="2"/>
</dbReference>
<dbReference type="GO" id="GO:0016477">
    <property type="term" value="P:cell migration"/>
    <property type="evidence" value="ECO:0007669"/>
    <property type="project" value="TreeGrafter"/>
</dbReference>
<feature type="disulfide bond" evidence="12">
    <location>
        <begin position="679"/>
        <end position="688"/>
    </location>
</feature>
<feature type="domain" description="Cadherin" evidence="15">
    <location>
        <begin position="14"/>
        <end position="54"/>
    </location>
</feature>
<dbReference type="Pfam" id="PF02210">
    <property type="entry name" value="Laminin_G_2"/>
    <property type="match status" value="2"/>
</dbReference>
<keyword evidence="10" id="KW-0325">Glycoprotein</keyword>
<feature type="disulfide bond" evidence="12">
    <location>
        <begin position="929"/>
        <end position="938"/>
    </location>
</feature>
<dbReference type="Pfam" id="PF24811">
    <property type="entry name" value="Ig_Shg"/>
    <property type="match status" value="1"/>
</dbReference>
<dbReference type="PANTHER" id="PTHR24027">
    <property type="entry name" value="CADHERIN-23"/>
    <property type="match status" value="1"/>
</dbReference>
<evidence type="ECO:0000256" key="1">
    <source>
        <dbReference type="ARBA" id="ARBA00004167"/>
    </source>
</evidence>
<reference evidence="16 17" key="1">
    <citation type="submission" date="2023-11" db="EMBL/GenBank/DDBJ databases">
        <title>Halocaridina rubra genome assembly.</title>
        <authorList>
            <person name="Smith C."/>
        </authorList>
    </citation>
    <scope>NUCLEOTIDE SEQUENCE [LARGE SCALE GENOMIC DNA]</scope>
    <source>
        <strain evidence="16">EP-1</strain>
        <tissue evidence="16">Whole</tissue>
    </source>
</reference>
<evidence type="ECO:0000256" key="8">
    <source>
        <dbReference type="ARBA" id="ARBA00023136"/>
    </source>
</evidence>
<dbReference type="Gene3D" id="2.10.25.10">
    <property type="entry name" value="Laminin"/>
    <property type="match status" value="2"/>
</dbReference>
<dbReference type="InterPro" id="IPR015919">
    <property type="entry name" value="Cadherin-like_sf"/>
</dbReference>
<feature type="domain" description="Cadherin" evidence="15">
    <location>
        <begin position="277"/>
        <end position="396"/>
    </location>
</feature>
<dbReference type="GO" id="GO:0007163">
    <property type="term" value="P:establishment or maintenance of cell polarity"/>
    <property type="evidence" value="ECO:0007669"/>
    <property type="project" value="UniProtKB-ARBA"/>
</dbReference>
<organism evidence="16 17">
    <name type="scientific">Halocaridina rubra</name>
    <name type="common">Hawaiian red shrimp</name>
    <dbReference type="NCBI Taxonomy" id="373956"/>
    <lineage>
        <taxon>Eukaryota</taxon>
        <taxon>Metazoa</taxon>
        <taxon>Ecdysozoa</taxon>
        <taxon>Arthropoda</taxon>
        <taxon>Crustacea</taxon>
        <taxon>Multicrustacea</taxon>
        <taxon>Malacostraca</taxon>
        <taxon>Eumalacostraca</taxon>
        <taxon>Eucarida</taxon>
        <taxon>Decapoda</taxon>
        <taxon>Pleocyemata</taxon>
        <taxon>Caridea</taxon>
        <taxon>Atyoidea</taxon>
        <taxon>Atyidae</taxon>
        <taxon>Halocaridina</taxon>
    </lineage>
</organism>
<dbReference type="InterPro" id="IPR056370">
    <property type="entry name" value="Shg-like_Ig-like"/>
</dbReference>
<dbReference type="Gene3D" id="2.60.40.60">
    <property type="entry name" value="Cadherins"/>
    <property type="match status" value="5"/>
</dbReference>
<keyword evidence="3" id="KW-0812">Transmembrane</keyword>
<evidence type="ECO:0000256" key="7">
    <source>
        <dbReference type="ARBA" id="ARBA00022989"/>
    </source>
</evidence>
<keyword evidence="2 12" id="KW-0245">EGF-like domain</keyword>
<evidence type="ECO:0000256" key="6">
    <source>
        <dbReference type="ARBA" id="ARBA00022889"/>
    </source>
</evidence>
<evidence type="ECO:0000256" key="4">
    <source>
        <dbReference type="ARBA" id="ARBA00022737"/>
    </source>
</evidence>
<dbReference type="PROSITE" id="PS50026">
    <property type="entry name" value="EGF_3"/>
    <property type="match status" value="2"/>
</dbReference>
<sequence>MPRPGEIRTAICCLDRERTPGYSIQVVAIDGGGLTGTSSASIKILDVNDSPPRFTKNHWLVEVQEGDPSSIPSQSILNITVIDEDETNDFHFDIVNATENILEMFQIESDEHGVGFLKLLKSLDYEDPDHRSGFIFQIRVSDGQRDQSERDHVAYSWVQVIVIDVNDNEPQFVENKIQISVSENVEVGTKFCKFTATDIDRGGKSRIDYSIDISTDRFGQFSIDKIGTVILQKQLDRELHHHHVLSILSFDDGTPPRTSTATLTINVMDENDKAPRFLKNYQPTVQENQQPSKVLELQAEDDDDPAKGNGPPFFFSLDSSASWDIRTCFRLDFDKNGGNGVGTAIVSTQCSLDREVQKEYHLPIFIKDSGVPPMSSTCTLTIVVGDENDNIMQPGEKEIFVYIHQKVPPESEIGRVYVQDPDDWDLADKSFSWAAKPHPNFSLNRETGMITMKHATEEGKYQLQFKVQDYKHFQRSVLGSVSIGVRYISQDTLLRAGSLRILKLSEEDFIRTWDYKTKQAVSSKAFLFIEKVSNLLSTNTENVVIISVVSKQTQPVVTDIRFIVNNDTCNDPVLLNGLIIKHKSEIEKYVGVYIVMVDINECLYENVPCDGSCSGVISISSVPYLVDANRTSLVGVSFTTVAECTCKARTFSQEETCHPNPCYNSGFCTRTKSRVKCKCSKDFDGPRCQSLSRTFKGNSFAWFPSLKACDRNHLSLEFLTLQLEGLILYNGAMVISQTSGQPTSDLIMLELREGRLNYHIDYGSGTLELQVNTTSTLNDGRWHHIDLFWDNKIARINVDYCTEDFAQNYNSTGKLNTHRCETSGMIVPPNKYLNVNGPLQLGGLGYRSLEATFGERNDQLHKKSLIGCVRNVKMNGLLYDLAHPALHKNTMKGCTLFENVCKNHISSSFPGCGHHGHCEGTIQNPVCICHPGWTGSRCDRPTISAYFEDDSYIKYTLSLPLNAFSTKIQLRFRTWQENGLLLRISDHRNGKYAVLEIDQGYMSCRLKSLEQGESHLILSKVIVNDGDWHIVHVIHYGFHTSLSLDGGEGRRCNESYGFSNSNTVNTNKEEGLYVGGTVEHFDYTTFRVHNDFKQGNTLSLRSIFS</sequence>
<dbReference type="EMBL" id="JAXCGZ010002751">
    <property type="protein sequence ID" value="KAK7083607.1"/>
    <property type="molecule type" value="Genomic_DNA"/>
</dbReference>
<feature type="domain" description="Laminin G" evidence="13">
    <location>
        <begin position="942"/>
        <end position="1105"/>
    </location>
</feature>
<dbReference type="PROSITE" id="PS50025">
    <property type="entry name" value="LAM_G_DOMAIN"/>
    <property type="match status" value="2"/>
</dbReference>
<evidence type="ECO:0000256" key="10">
    <source>
        <dbReference type="ARBA" id="ARBA00023180"/>
    </source>
</evidence>
<dbReference type="GO" id="GO:0045296">
    <property type="term" value="F:cadherin binding"/>
    <property type="evidence" value="ECO:0007669"/>
    <property type="project" value="TreeGrafter"/>
</dbReference>
<dbReference type="PROSITE" id="PS00022">
    <property type="entry name" value="EGF_1"/>
    <property type="match status" value="2"/>
</dbReference>
<evidence type="ECO:0000256" key="9">
    <source>
        <dbReference type="ARBA" id="ARBA00023157"/>
    </source>
</evidence>
<dbReference type="CDD" id="cd00110">
    <property type="entry name" value="LamG"/>
    <property type="match status" value="2"/>
</dbReference>
<dbReference type="InterPro" id="IPR039808">
    <property type="entry name" value="Cadherin"/>
</dbReference>
<dbReference type="Pfam" id="PF00028">
    <property type="entry name" value="Cadherin"/>
    <property type="match status" value="2"/>
</dbReference>
<comment type="subcellular location">
    <subcellularLocation>
        <location evidence="1">Membrane</location>
        <topology evidence="1">Single-pass membrane protein</topology>
    </subcellularLocation>
</comment>
<keyword evidence="7" id="KW-1133">Transmembrane helix</keyword>
<dbReference type="PROSITE" id="PS50268">
    <property type="entry name" value="CADHERIN_2"/>
    <property type="match status" value="4"/>
</dbReference>
<evidence type="ECO:0000256" key="12">
    <source>
        <dbReference type="PROSITE-ProRule" id="PRU00076"/>
    </source>
</evidence>
<dbReference type="CDD" id="cd00054">
    <property type="entry name" value="EGF_CA"/>
    <property type="match status" value="2"/>
</dbReference>
<feature type="domain" description="Cadherin" evidence="15">
    <location>
        <begin position="55"/>
        <end position="172"/>
    </location>
</feature>
<dbReference type="InterPro" id="IPR002126">
    <property type="entry name" value="Cadherin-like_dom"/>
</dbReference>
<dbReference type="GO" id="GO:0005509">
    <property type="term" value="F:calcium ion binding"/>
    <property type="evidence" value="ECO:0007669"/>
    <property type="project" value="UniProtKB-UniRule"/>
</dbReference>
<proteinExistence type="predicted"/>
<evidence type="ECO:0000256" key="5">
    <source>
        <dbReference type="ARBA" id="ARBA00022837"/>
    </source>
</evidence>
<dbReference type="PANTHER" id="PTHR24027:SF438">
    <property type="entry name" value="CADHERIN 23"/>
    <property type="match status" value="1"/>
</dbReference>
<dbReference type="InterPro" id="IPR000742">
    <property type="entry name" value="EGF"/>
</dbReference>
<dbReference type="SMART" id="SM00112">
    <property type="entry name" value="CA"/>
    <property type="match status" value="4"/>
</dbReference>
<keyword evidence="4" id="KW-0677">Repeat</keyword>
<evidence type="ECO:0000313" key="16">
    <source>
        <dbReference type="EMBL" id="KAK7083607.1"/>
    </source>
</evidence>
<feature type="domain" description="Cadherin" evidence="15">
    <location>
        <begin position="173"/>
        <end position="277"/>
    </location>
</feature>
<dbReference type="SUPFAM" id="SSF49313">
    <property type="entry name" value="Cadherin-like"/>
    <property type="match status" value="5"/>
</dbReference>
<evidence type="ECO:0000256" key="2">
    <source>
        <dbReference type="ARBA" id="ARBA00022536"/>
    </source>
</evidence>
<dbReference type="SUPFAM" id="SSF49899">
    <property type="entry name" value="Concanavalin A-like lectins/glucanases"/>
    <property type="match status" value="2"/>
</dbReference>
<dbReference type="GO" id="GO:0048589">
    <property type="term" value="P:developmental growth"/>
    <property type="evidence" value="ECO:0007669"/>
    <property type="project" value="UniProtKB-ARBA"/>
</dbReference>